<organism evidence="10">
    <name type="scientific">Soboliphyme baturini</name>
    <dbReference type="NCBI Taxonomy" id="241478"/>
    <lineage>
        <taxon>Eukaryota</taxon>
        <taxon>Metazoa</taxon>
        <taxon>Ecdysozoa</taxon>
        <taxon>Nematoda</taxon>
        <taxon>Enoplea</taxon>
        <taxon>Dorylaimia</taxon>
        <taxon>Dioctophymatida</taxon>
        <taxon>Dioctophymatoidea</taxon>
        <taxon>Soboliphymatidae</taxon>
        <taxon>Soboliphyme</taxon>
    </lineage>
</organism>
<keyword evidence="3 7" id="KW-0812">Transmembrane</keyword>
<evidence type="ECO:0000256" key="1">
    <source>
        <dbReference type="ARBA" id="ARBA00004141"/>
    </source>
</evidence>
<keyword evidence="2" id="KW-0808">Transferase</keyword>
<evidence type="ECO:0000256" key="3">
    <source>
        <dbReference type="ARBA" id="ARBA00022692"/>
    </source>
</evidence>
<evidence type="ECO:0000313" key="8">
    <source>
        <dbReference type="EMBL" id="VDP14578.1"/>
    </source>
</evidence>
<evidence type="ECO:0000256" key="2">
    <source>
        <dbReference type="ARBA" id="ARBA00022679"/>
    </source>
</evidence>
<keyword evidence="9" id="KW-1185">Reference proteome</keyword>
<dbReference type="InterPro" id="IPR049941">
    <property type="entry name" value="LPLAT_7/PORCN-like"/>
</dbReference>
<dbReference type="GO" id="GO:0016020">
    <property type="term" value="C:membrane"/>
    <property type="evidence" value="ECO:0007669"/>
    <property type="project" value="UniProtKB-SubCell"/>
</dbReference>
<feature type="transmembrane region" description="Helical" evidence="7">
    <location>
        <begin position="59"/>
        <end position="77"/>
    </location>
</feature>
<dbReference type="Proteomes" id="UP000270296">
    <property type="component" value="Unassembled WGS sequence"/>
</dbReference>
<reference evidence="10" key="1">
    <citation type="submission" date="2016-06" db="UniProtKB">
        <authorList>
            <consortium name="WormBaseParasite"/>
        </authorList>
    </citation>
    <scope>IDENTIFICATION</scope>
</reference>
<feature type="transmembrane region" description="Helical" evidence="7">
    <location>
        <begin position="28"/>
        <end position="47"/>
    </location>
</feature>
<evidence type="ECO:0000313" key="9">
    <source>
        <dbReference type="Proteomes" id="UP000270296"/>
    </source>
</evidence>
<name>A0A183IW79_9BILA</name>
<dbReference type="PANTHER" id="PTHR13906:SF4">
    <property type="entry name" value="LYSOPHOSPHOLIPID ACYLTRANSFERASE 6"/>
    <property type="match status" value="1"/>
</dbReference>
<dbReference type="OrthoDB" id="286734at2759"/>
<protein>
    <submittedName>
        <fullName evidence="10">Lysophospholipid acyltransferase 5</fullName>
    </submittedName>
</protein>
<sequence>MPGYYTFYSGAELLRPLALRFGFELDKVNFVFCQFLSLPAALLYYRFRSSRWETKWIRLLLPALLGLYFCFFCYGRATKHLVADAVLNFVLLKTCDPKYVHKVVFCCSMAYMSYMHMFRALFSNSYLLDITGSMMIMTEKLTSLAFNLHEGAEPAAQLNDDQKRLALAKVPSCLHYFSFLFNFQTVLCGPFSFYKDYWNFTDQIYSEQLFFTLLSPGTCLLCPSVSADGTAMISPMTNAELNVFHGVLQRR</sequence>
<reference evidence="8 9" key="2">
    <citation type="submission" date="2018-11" db="EMBL/GenBank/DDBJ databases">
        <authorList>
            <consortium name="Pathogen Informatics"/>
        </authorList>
    </citation>
    <scope>NUCLEOTIDE SEQUENCE [LARGE SCALE GENOMIC DNA]</scope>
</reference>
<gene>
    <name evidence="8" type="ORF">SBAD_LOCUS7876</name>
</gene>
<dbReference type="GO" id="GO:0016746">
    <property type="term" value="F:acyltransferase activity"/>
    <property type="evidence" value="ECO:0007669"/>
    <property type="project" value="UniProtKB-KW"/>
</dbReference>
<dbReference type="EMBL" id="UZAM01011030">
    <property type="protein sequence ID" value="VDP14578.1"/>
    <property type="molecule type" value="Genomic_DNA"/>
</dbReference>
<dbReference type="InterPro" id="IPR004299">
    <property type="entry name" value="MBOAT_fam"/>
</dbReference>
<keyword evidence="5 7" id="KW-0472">Membrane</keyword>
<dbReference type="Pfam" id="PF03062">
    <property type="entry name" value="MBOAT"/>
    <property type="match status" value="1"/>
</dbReference>
<evidence type="ECO:0000256" key="6">
    <source>
        <dbReference type="ARBA" id="ARBA00023315"/>
    </source>
</evidence>
<comment type="subcellular location">
    <subcellularLocation>
        <location evidence="1">Membrane</location>
        <topology evidence="1">Multi-pass membrane protein</topology>
    </subcellularLocation>
</comment>
<evidence type="ECO:0000256" key="7">
    <source>
        <dbReference type="SAM" id="Phobius"/>
    </source>
</evidence>
<dbReference type="WBParaSite" id="SBAD_0000816901-mRNA-1">
    <property type="protein sequence ID" value="SBAD_0000816901-mRNA-1"/>
    <property type="gene ID" value="SBAD_0000816901"/>
</dbReference>
<evidence type="ECO:0000256" key="5">
    <source>
        <dbReference type="ARBA" id="ARBA00023136"/>
    </source>
</evidence>
<evidence type="ECO:0000256" key="4">
    <source>
        <dbReference type="ARBA" id="ARBA00022989"/>
    </source>
</evidence>
<keyword evidence="6" id="KW-0012">Acyltransferase</keyword>
<evidence type="ECO:0000313" key="10">
    <source>
        <dbReference type="WBParaSite" id="SBAD_0000816901-mRNA-1"/>
    </source>
</evidence>
<dbReference type="AlphaFoldDB" id="A0A183IW79"/>
<proteinExistence type="predicted"/>
<dbReference type="PANTHER" id="PTHR13906">
    <property type="entry name" value="PORCUPINE"/>
    <property type="match status" value="1"/>
</dbReference>
<dbReference type="GO" id="GO:0030258">
    <property type="term" value="P:lipid modification"/>
    <property type="evidence" value="ECO:0007669"/>
    <property type="project" value="TreeGrafter"/>
</dbReference>
<accession>A0A183IW79</accession>
<keyword evidence="4 7" id="KW-1133">Transmembrane helix</keyword>